<accession>A0A0F9QPF2</accession>
<gene>
    <name evidence="1" type="ORF">LCGC14_0694890</name>
</gene>
<dbReference type="AlphaFoldDB" id="A0A0F9QPF2"/>
<name>A0A0F9QPF2_9ZZZZ</name>
<protein>
    <submittedName>
        <fullName evidence="1">Uncharacterized protein</fullName>
    </submittedName>
</protein>
<organism evidence="1">
    <name type="scientific">marine sediment metagenome</name>
    <dbReference type="NCBI Taxonomy" id="412755"/>
    <lineage>
        <taxon>unclassified sequences</taxon>
        <taxon>metagenomes</taxon>
        <taxon>ecological metagenomes</taxon>
    </lineage>
</organism>
<reference evidence="1" key="1">
    <citation type="journal article" date="2015" name="Nature">
        <title>Complex archaea that bridge the gap between prokaryotes and eukaryotes.</title>
        <authorList>
            <person name="Spang A."/>
            <person name="Saw J.H."/>
            <person name="Jorgensen S.L."/>
            <person name="Zaremba-Niedzwiedzka K."/>
            <person name="Martijn J."/>
            <person name="Lind A.E."/>
            <person name="van Eijk R."/>
            <person name="Schleper C."/>
            <person name="Guy L."/>
            <person name="Ettema T.J."/>
        </authorList>
    </citation>
    <scope>NUCLEOTIDE SEQUENCE</scope>
</reference>
<evidence type="ECO:0000313" key="1">
    <source>
        <dbReference type="EMBL" id="KKN44284.1"/>
    </source>
</evidence>
<dbReference type="EMBL" id="LAZR01001459">
    <property type="protein sequence ID" value="KKN44284.1"/>
    <property type="molecule type" value="Genomic_DNA"/>
</dbReference>
<sequence>MIWDDLDNLERKEKVDAICADLLKKLDKIEDWIKTGNDGVTHKDYNLEVYHHLINKPKRVKIPRKWRGKVNQKIKKIYHHYQMESLVFLHDIILDKYPLHVWITSDEKIEWLKENANEGDYTTDGYWCYFKNESLAVAYKLRWM</sequence>
<comment type="caution">
    <text evidence="1">The sequence shown here is derived from an EMBL/GenBank/DDBJ whole genome shotgun (WGS) entry which is preliminary data.</text>
</comment>
<proteinExistence type="predicted"/>